<evidence type="ECO:0008006" key="3">
    <source>
        <dbReference type="Google" id="ProtNLM"/>
    </source>
</evidence>
<dbReference type="SUPFAM" id="SSF52540">
    <property type="entry name" value="P-loop containing nucleoside triphosphate hydrolases"/>
    <property type="match status" value="1"/>
</dbReference>
<gene>
    <name evidence="1" type="ORF">QR721_02800</name>
</gene>
<dbReference type="EMBL" id="CP129113">
    <property type="protein sequence ID" value="WLV25175.1"/>
    <property type="molecule type" value="Genomic_DNA"/>
</dbReference>
<dbReference type="InterPro" id="IPR027417">
    <property type="entry name" value="P-loop_NTPase"/>
</dbReference>
<name>A0ABY9KX11_9BACI</name>
<protein>
    <recommendedName>
        <fullName evidence="3">Restriction endonuclease</fullName>
    </recommendedName>
</protein>
<accession>A0ABY9KX11</accession>
<proteinExistence type="predicted"/>
<reference evidence="1" key="1">
    <citation type="submission" date="2023-06" db="EMBL/GenBank/DDBJ databases">
        <title>A Treasure from Seagulls: Isolation and Description of Aciduricobacillus qingdaonensis gen. nov., sp. nov., a Rare Obligately Uric Acid-utilizing Member in the Family Bacillaceae.</title>
        <authorList>
            <person name="Liu W."/>
            <person name="Wang B."/>
        </authorList>
    </citation>
    <scope>NUCLEOTIDE SEQUENCE</scope>
    <source>
        <strain evidence="1">44XB</strain>
    </source>
</reference>
<dbReference type="Proteomes" id="UP001180087">
    <property type="component" value="Chromosome"/>
</dbReference>
<dbReference type="Gene3D" id="3.40.50.300">
    <property type="entry name" value="P-loop containing nucleotide triphosphate hydrolases"/>
    <property type="match status" value="1"/>
</dbReference>
<keyword evidence="2" id="KW-1185">Reference proteome</keyword>
<dbReference type="RefSeq" id="WP_348028958.1">
    <property type="nucleotide sequence ID" value="NZ_CP129113.1"/>
</dbReference>
<sequence>MNWTNFKTHNQAPTQAFETFCIQLFERWVRRTYKDKLKNFYVVNGAGGDGGVEAYAELQSDEIVAVQAKWFPNKIEDQQIRQIKSSIETAMSVRSNIISYTVCIPRDLGNETGRGGNSEQSRWDSMESDILDTYINLELMLWNESSLTTELQQSGNEGIRKFWFESEEFDFDFLKRRFDLMMAGWLKERYIPSLHAQGRIEQTLEGLLISANFREGALFYIKDIKSKMEIAKQELEIALDDIEIIPVKKQNVARSILESIEKYILLLYKLEDALIKGLYIDEYIEPESINFSEFKQILEESPSSSREIARLQLTKAMNELDVGPLVFDQIWQIGKALERHNTIITGQPGTGKTHGITDIISKRLSNGYPSILIRAKDVRASEGWGSILRQALGLSSAWSEEELFSALESTAIRAHVNRIYNKDNKHDLEIEETTFLMAVDGIEESVELDAWRNRLGELDQILITHQKIRFCIMARPYVFENKPLPLSKVNLVKIRDEGDVPVSYIFDEYISTYNIDVTEVPWVRFTLKTPLALRLFCEIYAGKTLRENDSIKTTVAHLLLAKIMKIDNEVKGAINGRWYQSDKVILKGLTKLVKILLTSSSISRTKVIKVLYDAQSPEGLITLSEAAQILDYLVKYGLIYESINYDESDPLSDHETDYNAAIQPLMDFLIAREAIIECEAEGFKYLPEYLKELPAALNMAALQLFMDYNLFIGKELNFEGGLEDELLDQIRWFVLANSPINLTEEYKDWVKECLTTSTARSRSAIKSLIIPVASVPNHPVGPLLLHETLMEYPSPAERDIIWSVPDDIPSAGGERHPISEIFRLLPQQKSNGLPLIVAWSLTSVEEIVIENSKIQLTEWGSKNVSELLKLLDRVFESNDPQMLQELVNVIYGVSCLIRDISQLEKLANWVHENIFSRIQCYKNAIIRQCARGVIERAVLFGAVEENILTFSRPPYSHNNELLPIDESAALKVTQEQGRGWGITPITSDLAWYVIKKGYEPFFENNPITSSKSSEAIEHLSKYDIENLTPNAWAIGAAIEIIKGYGWSETRFLNSEDGIDTAIIRKYQRATHGSKSTITTIAEKYVWIAVFELLGYLSDRLPILDQFSEIISFKVVDDYFILINTNNSAYNLTVQKEGPYKQWFLPNSLTPTVHFIDSDPITQINEWVENAETPNIIEWILPTYENLPILKSDELAGEWISLNGFTALTERESGGESLFWINTFLIKNEDKSELDKVKKGLETMDSLDGFYGSIASKTYMSPADVIWIPWLQEVYNLNRVDIQDGENMSRYLGVKAGIVSVTDSTLDGEVSTNLPSKDIRQALSITDLLGYKYIDEKNKVKGFYTATGISYQDEQKMLFVRKEVLDEIIPLGYSIIWGVRLLRKPSARTLEKHRDIALKQIDKYWIVNHEEDWKIHEII</sequence>
<evidence type="ECO:0000313" key="2">
    <source>
        <dbReference type="Proteomes" id="UP001180087"/>
    </source>
</evidence>
<evidence type="ECO:0000313" key="1">
    <source>
        <dbReference type="EMBL" id="WLV25175.1"/>
    </source>
</evidence>
<organism evidence="1 2">
    <name type="scientific">Aciduricibacillus chroicocephali</name>
    <dbReference type="NCBI Taxonomy" id="3054939"/>
    <lineage>
        <taxon>Bacteria</taxon>
        <taxon>Bacillati</taxon>
        <taxon>Bacillota</taxon>
        <taxon>Bacilli</taxon>
        <taxon>Bacillales</taxon>
        <taxon>Bacillaceae</taxon>
        <taxon>Aciduricibacillus</taxon>
    </lineage>
</organism>